<proteinExistence type="inferred from homology"/>
<feature type="domain" description="Carbohydrate kinase FGGY C-terminal" evidence="6">
    <location>
        <begin position="260"/>
        <end position="450"/>
    </location>
</feature>
<comment type="similarity">
    <text evidence="1 4">Belongs to the FGGY kinase family.</text>
</comment>
<dbReference type="OrthoDB" id="9805576at2"/>
<evidence type="ECO:0000256" key="3">
    <source>
        <dbReference type="ARBA" id="ARBA00022777"/>
    </source>
</evidence>
<dbReference type="Pfam" id="PF02782">
    <property type="entry name" value="FGGY_C"/>
    <property type="match status" value="1"/>
</dbReference>
<dbReference type="InterPro" id="IPR000577">
    <property type="entry name" value="Carb_kinase_FGGY"/>
</dbReference>
<keyword evidence="8" id="KW-1185">Reference proteome</keyword>
<evidence type="ECO:0000256" key="1">
    <source>
        <dbReference type="ARBA" id="ARBA00009156"/>
    </source>
</evidence>
<evidence type="ECO:0000313" key="7">
    <source>
        <dbReference type="EMBL" id="QNB46381.1"/>
    </source>
</evidence>
<dbReference type="PROSITE" id="PS00445">
    <property type="entry name" value="FGGY_KINASES_2"/>
    <property type="match status" value="1"/>
</dbReference>
<evidence type="ECO:0000256" key="2">
    <source>
        <dbReference type="ARBA" id="ARBA00022679"/>
    </source>
</evidence>
<evidence type="ECO:0000259" key="5">
    <source>
        <dbReference type="Pfam" id="PF00370"/>
    </source>
</evidence>
<accession>A0A7G6E2S7</accession>
<gene>
    <name evidence="7" type="ORF">BR63_08665</name>
</gene>
<dbReference type="Proteomes" id="UP000515847">
    <property type="component" value="Chromosome"/>
</dbReference>
<dbReference type="SUPFAM" id="SSF53067">
    <property type="entry name" value="Actin-like ATPase domain"/>
    <property type="match status" value="2"/>
</dbReference>
<evidence type="ECO:0000313" key="8">
    <source>
        <dbReference type="Proteomes" id="UP000515847"/>
    </source>
</evidence>
<dbReference type="PANTHER" id="PTHR43095">
    <property type="entry name" value="SUGAR KINASE"/>
    <property type="match status" value="1"/>
</dbReference>
<dbReference type="EMBL" id="CP045798">
    <property type="protein sequence ID" value="QNB46381.1"/>
    <property type="molecule type" value="Genomic_DNA"/>
</dbReference>
<dbReference type="Pfam" id="PF00370">
    <property type="entry name" value="FGGY_N"/>
    <property type="match status" value="1"/>
</dbReference>
<dbReference type="InterPro" id="IPR018485">
    <property type="entry name" value="FGGY_C"/>
</dbReference>
<protein>
    <submittedName>
        <fullName evidence="7">Gluconate kinase</fullName>
    </submittedName>
</protein>
<dbReference type="InterPro" id="IPR018483">
    <property type="entry name" value="Carb_kinase_FGGY_CS"/>
</dbReference>
<dbReference type="GO" id="GO:0005975">
    <property type="term" value="P:carbohydrate metabolic process"/>
    <property type="evidence" value="ECO:0007669"/>
    <property type="project" value="InterPro"/>
</dbReference>
<evidence type="ECO:0000259" key="6">
    <source>
        <dbReference type="Pfam" id="PF02782"/>
    </source>
</evidence>
<organism evidence="7 8">
    <name type="scientific">Thermanaerosceptrum fracticalcis</name>
    <dbReference type="NCBI Taxonomy" id="1712410"/>
    <lineage>
        <taxon>Bacteria</taxon>
        <taxon>Bacillati</taxon>
        <taxon>Bacillota</taxon>
        <taxon>Clostridia</taxon>
        <taxon>Eubacteriales</taxon>
        <taxon>Peptococcaceae</taxon>
        <taxon>Thermanaerosceptrum</taxon>
    </lineage>
</organism>
<dbReference type="GO" id="GO:0016773">
    <property type="term" value="F:phosphotransferase activity, alcohol group as acceptor"/>
    <property type="evidence" value="ECO:0007669"/>
    <property type="project" value="InterPro"/>
</dbReference>
<name>A0A7G6E2S7_THEFR</name>
<dbReference type="InterPro" id="IPR043129">
    <property type="entry name" value="ATPase_NBD"/>
</dbReference>
<dbReference type="KEGG" id="tfr:BR63_08665"/>
<evidence type="ECO:0000256" key="4">
    <source>
        <dbReference type="RuleBase" id="RU003733"/>
    </source>
</evidence>
<dbReference type="AlphaFoldDB" id="A0A7G6E2S7"/>
<feature type="domain" description="Carbohydrate kinase FGGY N-terminal" evidence="5">
    <location>
        <begin position="6"/>
        <end position="249"/>
    </location>
</feature>
<dbReference type="InterPro" id="IPR018484">
    <property type="entry name" value="FGGY_N"/>
</dbReference>
<keyword evidence="3 4" id="KW-0418">Kinase</keyword>
<dbReference type="CDD" id="cd07770">
    <property type="entry name" value="ASKHA_NBD_FGGY_GntK"/>
    <property type="match status" value="1"/>
</dbReference>
<dbReference type="PANTHER" id="PTHR43095:SF2">
    <property type="entry name" value="GLUCONOKINASE"/>
    <property type="match status" value="1"/>
</dbReference>
<dbReference type="PIRSF" id="PIRSF000538">
    <property type="entry name" value="GlpK"/>
    <property type="match status" value="1"/>
</dbReference>
<keyword evidence="2 4" id="KW-0808">Transferase</keyword>
<dbReference type="InterPro" id="IPR050406">
    <property type="entry name" value="FGGY_Carb_Kinase"/>
</dbReference>
<reference evidence="7 8" key="1">
    <citation type="journal article" date="2019" name="Front. Microbiol.">
        <title>Thermoanaerosceptrum fracticalcis gen. nov. sp. nov., a Novel Fumarate-Fermenting Microorganism From a Deep Fractured Carbonate Aquifer of the US Great Basin.</title>
        <authorList>
            <person name="Hamilton-Brehm S.D."/>
            <person name="Stewart L.E."/>
            <person name="Zavarin M."/>
            <person name="Caldwell M."/>
            <person name="Lawson P.A."/>
            <person name="Onstott T.C."/>
            <person name="Grzymski J."/>
            <person name="Neveux I."/>
            <person name="Lollar B.S."/>
            <person name="Russell C.E."/>
            <person name="Moser D.P."/>
        </authorList>
    </citation>
    <scope>NUCLEOTIDE SEQUENCE [LARGE SCALE GENOMIC DNA]</scope>
    <source>
        <strain evidence="7 8">DRI-13</strain>
    </source>
</reference>
<dbReference type="GO" id="GO:0016301">
    <property type="term" value="F:kinase activity"/>
    <property type="evidence" value="ECO:0007669"/>
    <property type="project" value="UniProtKB-KW"/>
</dbReference>
<dbReference type="Gene3D" id="3.30.420.40">
    <property type="match status" value="2"/>
</dbReference>
<dbReference type="RefSeq" id="WP_034422508.1">
    <property type="nucleotide sequence ID" value="NZ_CP045798.1"/>
</dbReference>
<sequence length="506" mass="56367">MQKRAVIGGDIGTGSCKVVAFDFEGNIIGSRTMEYPLIHPRWGWAEQDPRLILNTFVRCLKELLGSLKDENWGIELISLSSVFHSVLAVDHQNTPLTNCLPWADSRALAEVEFIKEQRLPHYFYQRTGCPPHPMYLPGKLLWWKKQMPDVFEKAHKFISIKEYILAELTGEYLVDFSVASGSGLLNLHELKWDNEVLELIGINTEKLSTLVSTQTVLPPIRPVWAREMGLDPGTPWVIGGGDGTCSNLGSGAVGQGIMTAMVGTSGAVRVMSPEPKIDPQGRTWCYQMTDNMWVSGGAINNGGIVYRWYRDKIMTDDMELGSTGDYEVMNRWAQEIPPGSDGLLCLPFLAGERSPYWNANARGVLFGLGLEHTKKHVARAIMEGVVYRMYSVYKALAELNGKPVEIRASGGFARSPLWLSILSDVFGCEVKVPDGVEGSALGAAILGMAALKIIPSVNVAEKMVTTSYQCTPDWENHRLYQEIYKVYEKTYWGLQESFAMLAKMKR</sequence>